<dbReference type="Pfam" id="PF13556">
    <property type="entry name" value="HTH_30"/>
    <property type="match status" value="1"/>
</dbReference>
<dbReference type="PANTHER" id="PTHR33744">
    <property type="entry name" value="CARBOHYDRATE DIACID REGULATOR"/>
    <property type="match status" value="1"/>
</dbReference>
<organism evidence="3 4">
    <name type="scientific">Leucobacter soli</name>
    <dbReference type="NCBI Taxonomy" id="2812850"/>
    <lineage>
        <taxon>Bacteria</taxon>
        <taxon>Bacillati</taxon>
        <taxon>Actinomycetota</taxon>
        <taxon>Actinomycetes</taxon>
        <taxon>Micrococcales</taxon>
        <taxon>Microbacteriaceae</taxon>
        <taxon>Leucobacter</taxon>
    </lineage>
</organism>
<dbReference type="AlphaFoldDB" id="A0A916NGS5"/>
<dbReference type="Proteomes" id="UP000693892">
    <property type="component" value="Unassembled WGS sequence"/>
</dbReference>
<dbReference type="RefSeq" id="WP_218114387.1">
    <property type="nucleotide sequence ID" value="NZ_CAJVAP010000007.1"/>
</dbReference>
<comment type="caution">
    <text evidence="3">The sequence shown here is derived from an EMBL/GenBank/DDBJ whole genome shotgun (WGS) entry which is preliminary data.</text>
</comment>
<sequence length="326" mass="35079">MPQHSARGSANRTGDRVTRSARPSLTTGVAEVRPAESETEHREQLRRSRVGALIARGRYEDAAAALGVCWPEEHLPRQVRAALARGRPERIDAFLTAFRASAPQHFVIRATELDIPYRQGFAELVLVLRVDDDTRFDVGVDADADTAGATDAAVDADAGPAARLAPIIELCRAHLLDLAIGRAVAVEQAPNSLASARARAVALGDPPLGGSKRTALALWADRGNPMIELLASGGRAIGDEILGPLSERSEEALTLRRALRAYLATGGRANQTAKELGVHRNTLRNRLEKIERLTGSSLASADDRAELWMALRLVTDADPRPEEEPA</sequence>
<dbReference type="EMBL" id="CAJVAP010000007">
    <property type="protein sequence ID" value="CAG7604708.1"/>
    <property type="molecule type" value="Genomic_DNA"/>
</dbReference>
<protein>
    <recommendedName>
        <fullName evidence="2">PucR C-terminal helix-turn-helix domain-containing protein</fullName>
    </recommendedName>
</protein>
<keyword evidence="4" id="KW-1185">Reference proteome</keyword>
<feature type="compositionally biased region" description="Polar residues" evidence="1">
    <location>
        <begin position="1"/>
        <end position="12"/>
    </location>
</feature>
<dbReference type="InterPro" id="IPR051448">
    <property type="entry name" value="CdaR-like_regulators"/>
</dbReference>
<gene>
    <name evidence="3" type="ORF">LEUCIP111803_00755</name>
</gene>
<evidence type="ECO:0000256" key="1">
    <source>
        <dbReference type="SAM" id="MobiDB-lite"/>
    </source>
</evidence>
<evidence type="ECO:0000259" key="2">
    <source>
        <dbReference type="Pfam" id="PF13556"/>
    </source>
</evidence>
<dbReference type="PANTHER" id="PTHR33744:SF1">
    <property type="entry name" value="DNA-BINDING TRANSCRIPTIONAL ACTIVATOR ADER"/>
    <property type="match status" value="1"/>
</dbReference>
<reference evidence="3" key="1">
    <citation type="submission" date="2021-06" db="EMBL/GenBank/DDBJ databases">
        <authorList>
            <person name="Criscuolo A."/>
        </authorList>
    </citation>
    <scope>NUCLEOTIDE SEQUENCE</scope>
    <source>
        <strain evidence="3">CIP111803</strain>
    </source>
</reference>
<dbReference type="InterPro" id="IPR025736">
    <property type="entry name" value="PucR_C-HTH_dom"/>
</dbReference>
<name>A0A916NGS5_9MICO</name>
<accession>A0A916NGS5</accession>
<feature type="domain" description="PucR C-terminal helix-turn-helix" evidence="2">
    <location>
        <begin position="255"/>
        <end position="313"/>
    </location>
</feature>
<feature type="compositionally biased region" description="Basic and acidic residues" evidence="1">
    <location>
        <begin position="33"/>
        <end position="44"/>
    </location>
</feature>
<proteinExistence type="predicted"/>
<evidence type="ECO:0000313" key="4">
    <source>
        <dbReference type="Proteomes" id="UP000693892"/>
    </source>
</evidence>
<feature type="region of interest" description="Disordered" evidence="1">
    <location>
        <begin position="1"/>
        <end position="44"/>
    </location>
</feature>
<evidence type="ECO:0000313" key="3">
    <source>
        <dbReference type="EMBL" id="CAG7604708.1"/>
    </source>
</evidence>